<sequence length="1661" mass="185249">MKDFFTQSQNFIGSQQTGIDPRTGAFTLNLPLATLNANYGMGPEVSLSLASSSLNQADEGFGIGFGFGLPFTTYDYQNQLLRLSTGEQYLVEDDSDDYQGELVVKQKKLNNFIFERFNGDDDQEGYYKVTYKSGLVEILDSPSSSYSIKNTVSIQTYEGHAVYLKWMGDNARLISIADDHHTLVEISYFDLNAPVVSVFPGEKEAYEIQFIIGNGKLEEVKQVQENYTWFLYYTAQGFIKEIKHPTGLIETIEYQFDVFRFPDDRYPALPAATKHRLSPGNGQPDLVSSYSFTPNNYLGYQSGLEFESDRDNLYTVMSGYVYGSTVEQTQGNLTIETERTYNSFHLNTREVTTFHSSNEVKSIQVDLEYYAIIGIPFEYQPNQFQLVKEKTTTWRDSNETRQEVHLTEFDTDGNPTLEIQPNGSQTTMTWYDADGERGCPAEPHGFVRFLKESITIPNQDDYDTPIQMESYTYTNLGDSDLIVAEQLSKYSDDELLQTRFFEYEQDSSSLDYGRMTFIHDKLYADGAYSTAYDSYQAFEFTVDDDEITQETIFTGHDGCEAATSTTSSAFTHRVLSQISAQGVVSSYSYDSMGRILRSTQAEGTAYESSTYWEYELMKETSNNSLVSITPVTHYTDALDNQAKVYFDGLGRELRKYGLDRKGSGQWEEILSQDYNAAGQSSQKTVRDVQTSNNRKVTYSIRTNISYDGWGQMMMLQFTNGIKAHQEDNPVWLTSSRWQSGGSMRSGEWKKTMHYKSQLLEKEERINLQGQVVGTKLYAWDGLGRLREEIDELGHSVERTYDAYGRVLTQTLQDGTTLEYTYVPYLTGSEIARIEVSSSDGNWVLGEQEFDSLGRLLEQQTGGRTTSYDYEDASPVPSTVTQPDGTTIEYAYIAELGNAITQIETDDLTQAFEYDSTTGALIESAEGMASNQNYWNDYGLLETETLTVNGDAYDMDYQWTLRGKPASHSDITGAQTQYERDEHGRVSRIVDQDVTADLFYDALGRLDKKIVEDNHSYTKIETEFEYNEFDQALVEIIKDSKGTQLRLERSWLSNGLLNSQVTKLNGNSIKEEDYAYDVRNRLVEYSISGSEFPKDGYGQAFRKQIYEYDALNNLVTVETTLENYQVDVAEYHYENHADPTQLTSVTHSHGSYPATIELEYDTCGRMTVDEAGRNLSYDAFGRLVELEGPQDSTYQYNANNQLVNQTVAGDQNCQLYYRAGELVNQVLVEEDKKVRWIKSGATCLAVNDDQDVTLTASGQNESLLWSVKNSDSQGELHQYGAYGQGEAEEDLPAFNGERKDPISGHYHLGNGYRSYSPVLMRFTCPDSMSPFGAGGINAYAYCAGDPINFIDPSGHSAMGTAGLFSGGVISQGLAQLGAVGGIALGIIGIVSAVATFGASVAGMGVAMASISLTLSLAAEATGIASIAVGNSDPELSAKLGWASLGLGIAGSATGITGYKKKTATSNITRNRANSVSEEIPLQGLGRRESLSEASPFPPQQIEQEDVNLLLDGGKRFGGTYLKNGNPLGENSLFVVGHGEQRGGTFTTDRDVTFLAPLNTNLNNGLVQDYLGGGAHNFNSVTYRAGSEVPNLRLSGPDFGTVSSKRTIELYKNRLQYNFPHTFFAINTPIRYVNLKGLVRGFPRQYENVVVACCSKFYRRHSF</sequence>
<dbReference type="PANTHER" id="PTHR32305">
    <property type="match status" value="1"/>
</dbReference>
<feature type="transmembrane region" description="Helical" evidence="1">
    <location>
        <begin position="1404"/>
        <end position="1426"/>
    </location>
</feature>
<evidence type="ECO:0000313" key="2">
    <source>
        <dbReference type="EMBL" id="STZ27288.1"/>
    </source>
</evidence>
<accession>A0A378RKP0</accession>
<dbReference type="NCBIfam" id="TIGR01643">
    <property type="entry name" value="YD_repeat_2x"/>
    <property type="match status" value="1"/>
</dbReference>
<keyword evidence="1" id="KW-0812">Transmembrane</keyword>
<dbReference type="Gene3D" id="2.180.10.10">
    <property type="entry name" value="RHS repeat-associated core"/>
    <property type="match status" value="2"/>
</dbReference>
<dbReference type="EMBL" id="UGQL01000001">
    <property type="protein sequence ID" value="STZ27288.1"/>
    <property type="molecule type" value="Genomic_DNA"/>
</dbReference>
<dbReference type="RefSeq" id="WP_236594168.1">
    <property type="nucleotide sequence ID" value="NZ_CP068107.1"/>
</dbReference>
<name>A0A378RKP0_MYROD</name>
<feature type="transmembrane region" description="Helical" evidence="1">
    <location>
        <begin position="1372"/>
        <end position="1397"/>
    </location>
</feature>
<reference evidence="2 3" key="1">
    <citation type="submission" date="2018-06" db="EMBL/GenBank/DDBJ databases">
        <authorList>
            <consortium name="Pathogen Informatics"/>
            <person name="Doyle S."/>
        </authorList>
    </citation>
    <scope>NUCLEOTIDE SEQUENCE [LARGE SCALE GENOMIC DNA]</scope>
    <source>
        <strain evidence="2 3">NCTC11179</strain>
    </source>
</reference>
<feature type="transmembrane region" description="Helical" evidence="1">
    <location>
        <begin position="1438"/>
        <end position="1457"/>
    </location>
</feature>
<protein>
    <submittedName>
        <fullName evidence="2">Cell wall-associated polypeptide CWBP200</fullName>
    </submittedName>
</protein>
<gene>
    <name evidence="2" type="primary">wapA_1</name>
    <name evidence="2" type="ORF">NCTC11179_00823</name>
</gene>
<proteinExistence type="predicted"/>
<dbReference type="PANTHER" id="PTHR32305:SF15">
    <property type="entry name" value="PROTEIN RHSA-RELATED"/>
    <property type="match status" value="1"/>
</dbReference>
<evidence type="ECO:0000256" key="1">
    <source>
        <dbReference type="SAM" id="Phobius"/>
    </source>
</evidence>
<keyword evidence="1" id="KW-0472">Membrane</keyword>
<dbReference type="Proteomes" id="UP000255024">
    <property type="component" value="Unassembled WGS sequence"/>
</dbReference>
<dbReference type="InterPro" id="IPR031325">
    <property type="entry name" value="RHS_repeat"/>
</dbReference>
<dbReference type="InterPro" id="IPR006530">
    <property type="entry name" value="YD"/>
</dbReference>
<dbReference type="NCBIfam" id="TIGR03696">
    <property type="entry name" value="Rhs_assc_core"/>
    <property type="match status" value="1"/>
</dbReference>
<dbReference type="InterPro" id="IPR050708">
    <property type="entry name" value="T6SS_VgrG/RHS"/>
</dbReference>
<dbReference type="InterPro" id="IPR022385">
    <property type="entry name" value="Rhs_assc_core"/>
</dbReference>
<dbReference type="Pfam" id="PF05593">
    <property type="entry name" value="RHS_repeat"/>
    <property type="match status" value="1"/>
</dbReference>
<evidence type="ECO:0000313" key="3">
    <source>
        <dbReference type="Proteomes" id="UP000255024"/>
    </source>
</evidence>
<keyword evidence="3" id="KW-1185">Reference proteome</keyword>
<organism evidence="2 3">
    <name type="scientific">Myroides odoratus</name>
    <name type="common">Flavobacterium odoratum</name>
    <dbReference type="NCBI Taxonomy" id="256"/>
    <lineage>
        <taxon>Bacteria</taxon>
        <taxon>Pseudomonadati</taxon>
        <taxon>Bacteroidota</taxon>
        <taxon>Flavobacteriia</taxon>
        <taxon>Flavobacteriales</taxon>
        <taxon>Flavobacteriaceae</taxon>
        <taxon>Myroides</taxon>
    </lineage>
</organism>
<keyword evidence="1" id="KW-1133">Transmembrane helix</keyword>